<dbReference type="RefSeq" id="WP_271656446.1">
    <property type="nucleotide sequence ID" value="NZ_JAIVFG010000010.1"/>
</dbReference>
<organism evidence="2 3">
    <name type="scientific">Ralstonia solanacearum</name>
    <name type="common">Pseudomonas solanacearum</name>
    <dbReference type="NCBI Taxonomy" id="305"/>
    <lineage>
        <taxon>Bacteria</taxon>
        <taxon>Pseudomonadati</taxon>
        <taxon>Pseudomonadota</taxon>
        <taxon>Betaproteobacteria</taxon>
        <taxon>Burkholderiales</taxon>
        <taxon>Burkholderiaceae</taxon>
        <taxon>Ralstonia</taxon>
        <taxon>Ralstonia solanacearum species complex</taxon>
    </lineage>
</organism>
<dbReference type="AlphaFoldDB" id="A0AAW5ZM81"/>
<keyword evidence="1" id="KW-0732">Signal</keyword>
<feature type="chain" id="PRO_5043767461" evidence="1">
    <location>
        <begin position="22"/>
        <end position="260"/>
    </location>
</feature>
<name>A0AAW5ZM81_RALSL</name>
<dbReference type="Proteomes" id="UP001144050">
    <property type="component" value="Unassembled WGS sequence"/>
</dbReference>
<evidence type="ECO:0000256" key="1">
    <source>
        <dbReference type="SAM" id="SignalP"/>
    </source>
</evidence>
<sequence length="260" mass="28819">MKMLHRLAAVLFCTLSHVAIAAQALCTTLATDSARTFRVGYLSDASENASREFAVQFHGGPVQVFSTMGTCRPTVKTLAPGVFLVSVDSCGSALEANYFVLRSLVGANTTEIVDALLARKFFVADYQARPMRDDAIALRLRYVGQYELPYMPSEITIVVNAQGFKFSRQRRYPLSSGNDNRLSRLVYQDLYRIGFQPASVAEGHCGPFRKETRTQAESLGVDLCGYGRQHIAEALRYLQSTPQERLGDVESRFVSGPQRN</sequence>
<gene>
    <name evidence="2" type="ORF">LBW59_08135</name>
</gene>
<evidence type="ECO:0000313" key="3">
    <source>
        <dbReference type="Proteomes" id="UP001144050"/>
    </source>
</evidence>
<proteinExistence type="predicted"/>
<feature type="signal peptide" evidence="1">
    <location>
        <begin position="1"/>
        <end position="21"/>
    </location>
</feature>
<accession>A0AAW5ZM81</accession>
<reference evidence="2" key="1">
    <citation type="submission" date="2021-09" db="EMBL/GenBank/DDBJ databases">
        <title>Genomic analysis of Ralstonia spp.</title>
        <authorList>
            <person name="Aburjaile F."/>
            <person name="Ariute J.C."/>
            <person name="Pais A.K.L."/>
            <person name="Albuquerque G.M.R."/>
            <person name="Silva A.M.F."/>
            <person name="Brenig B."/>
            <person name="Azevedo V."/>
            <person name="Matiuzzi M."/>
            <person name="Ramos R."/>
            <person name="Goes-Neto A."/>
            <person name="Soares S."/>
            <person name="Iseppon A.M.B."/>
            <person name="Souza E."/>
            <person name="Gama M."/>
        </authorList>
    </citation>
    <scope>NUCLEOTIDE SEQUENCE</scope>
    <source>
        <strain evidence="2">CCRMRs91</strain>
    </source>
</reference>
<dbReference type="EMBL" id="JAIVFG010000010">
    <property type="protein sequence ID" value="MDB0570740.1"/>
    <property type="molecule type" value="Genomic_DNA"/>
</dbReference>
<evidence type="ECO:0000313" key="2">
    <source>
        <dbReference type="EMBL" id="MDB0570740.1"/>
    </source>
</evidence>
<protein>
    <submittedName>
        <fullName evidence="2">Uncharacterized protein</fullName>
    </submittedName>
</protein>
<comment type="caution">
    <text evidence="2">The sequence shown here is derived from an EMBL/GenBank/DDBJ whole genome shotgun (WGS) entry which is preliminary data.</text>
</comment>